<dbReference type="SUPFAM" id="SSF46785">
    <property type="entry name" value="Winged helix' DNA-binding domain"/>
    <property type="match status" value="1"/>
</dbReference>
<dbReference type="PRINTS" id="PR00037">
    <property type="entry name" value="HTHLACR"/>
</dbReference>
<proteinExistence type="predicted"/>
<gene>
    <name evidence="5" type="ORF">EJP77_07095</name>
</gene>
<organism evidence="5 6">
    <name type="scientific">Paenibacillus zeisoli</name>
    <dbReference type="NCBI Taxonomy" id="2496267"/>
    <lineage>
        <taxon>Bacteria</taxon>
        <taxon>Bacillati</taxon>
        <taxon>Bacillota</taxon>
        <taxon>Bacilli</taxon>
        <taxon>Bacillales</taxon>
        <taxon>Paenibacillaceae</taxon>
        <taxon>Paenibacillus</taxon>
    </lineage>
</organism>
<dbReference type="GO" id="GO:0003677">
    <property type="term" value="F:DNA binding"/>
    <property type="evidence" value="ECO:0007669"/>
    <property type="project" value="UniProtKB-KW"/>
</dbReference>
<dbReference type="RefSeq" id="WP_127198523.1">
    <property type="nucleotide sequence ID" value="NZ_RZNX01000002.1"/>
</dbReference>
<dbReference type="PANTHER" id="PTHR30363:SF51">
    <property type="entry name" value="HTH-TYPE TRANSCRIPTIONAL REPRESSOR GLCR"/>
    <property type="match status" value="1"/>
</dbReference>
<evidence type="ECO:0000259" key="4">
    <source>
        <dbReference type="PROSITE" id="PS51000"/>
    </source>
</evidence>
<dbReference type="InterPro" id="IPR014036">
    <property type="entry name" value="DeoR-like_C"/>
</dbReference>
<comment type="caution">
    <text evidence="5">The sequence shown here is derived from an EMBL/GenBank/DDBJ whole genome shotgun (WGS) entry which is preliminary data.</text>
</comment>
<dbReference type="GO" id="GO:0003700">
    <property type="term" value="F:DNA-binding transcription factor activity"/>
    <property type="evidence" value="ECO:0007669"/>
    <property type="project" value="InterPro"/>
</dbReference>
<evidence type="ECO:0000313" key="5">
    <source>
        <dbReference type="EMBL" id="RUT33408.1"/>
    </source>
</evidence>
<feature type="domain" description="HTH deoR-type" evidence="4">
    <location>
        <begin position="3"/>
        <end position="58"/>
    </location>
</feature>
<dbReference type="InterPro" id="IPR050313">
    <property type="entry name" value="Carb_Metab_HTH_regulators"/>
</dbReference>
<dbReference type="InterPro" id="IPR018356">
    <property type="entry name" value="Tscrpt_reg_HTH_DeoR_CS"/>
</dbReference>
<dbReference type="SMART" id="SM01134">
    <property type="entry name" value="DeoRC"/>
    <property type="match status" value="1"/>
</dbReference>
<dbReference type="InterPro" id="IPR036388">
    <property type="entry name" value="WH-like_DNA-bd_sf"/>
</dbReference>
<dbReference type="Proteomes" id="UP000272464">
    <property type="component" value="Unassembled WGS sequence"/>
</dbReference>
<dbReference type="PROSITE" id="PS00894">
    <property type="entry name" value="HTH_DEOR_1"/>
    <property type="match status" value="1"/>
</dbReference>
<dbReference type="Pfam" id="PF00455">
    <property type="entry name" value="DeoRC"/>
    <property type="match status" value="1"/>
</dbReference>
<keyword evidence="3" id="KW-0804">Transcription</keyword>
<dbReference type="SMART" id="SM00420">
    <property type="entry name" value="HTH_DEOR"/>
    <property type="match status" value="1"/>
</dbReference>
<reference evidence="5 6" key="1">
    <citation type="submission" date="2018-12" db="EMBL/GenBank/DDBJ databases">
        <authorList>
            <person name="Sun L."/>
            <person name="Chen Z."/>
        </authorList>
    </citation>
    <scope>NUCLEOTIDE SEQUENCE [LARGE SCALE GENOMIC DNA]</scope>
    <source>
        <strain evidence="5 6">3-5-3</strain>
    </source>
</reference>
<evidence type="ECO:0000256" key="3">
    <source>
        <dbReference type="ARBA" id="ARBA00023163"/>
    </source>
</evidence>
<keyword evidence="6" id="KW-1185">Reference proteome</keyword>
<sequence length="254" mass="28006">MNQEERTQSILQYLKNNAKIQLEDICELYGVSRDTARRDLVKLEEDGAIIRVRGGGMLPTLTKNIQSYRARLEASNTKRAIGRKAASLIKDGDYLLMDTSTTIQYTAESLSTKGNIIVTNSIDVAGILSEKPDITTHLLGGELNPWHRNVFGPRTLNMLSDIKVDKLILGACGLSPAGLSAPSVDEAYVKAEMIKRADQVILLADTAKFGRHLFHKVCGFDQIHILVTDQEPDPEMMSIMAGHQVEVLVISTES</sequence>
<dbReference type="AlphaFoldDB" id="A0A433XH60"/>
<evidence type="ECO:0000256" key="1">
    <source>
        <dbReference type="ARBA" id="ARBA00023015"/>
    </source>
</evidence>
<dbReference type="Gene3D" id="1.10.10.10">
    <property type="entry name" value="Winged helix-like DNA-binding domain superfamily/Winged helix DNA-binding domain"/>
    <property type="match status" value="1"/>
</dbReference>
<dbReference type="EMBL" id="RZNX01000002">
    <property type="protein sequence ID" value="RUT33408.1"/>
    <property type="molecule type" value="Genomic_DNA"/>
</dbReference>
<dbReference type="Gene3D" id="3.40.50.1360">
    <property type="match status" value="1"/>
</dbReference>
<dbReference type="PROSITE" id="PS51000">
    <property type="entry name" value="HTH_DEOR_2"/>
    <property type="match status" value="1"/>
</dbReference>
<accession>A0A433XH60</accession>
<evidence type="ECO:0000256" key="2">
    <source>
        <dbReference type="ARBA" id="ARBA00023125"/>
    </source>
</evidence>
<dbReference type="PANTHER" id="PTHR30363">
    <property type="entry name" value="HTH-TYPE TRANSCRIPTIONAL REGULATOR SRLR-RELATED"/>
    <property type="match status" value="1"/>
</dbReference>
<dbReference type="InterPro" id="IPR036390">
    <property type="entry name" value="WH_DNA-bd_sf"/>
</dbReference>
<keyword evidence="2" id="KW-0238">DNA-binding</keyword>
<dbReference type="InterPro" id="IPR037171">
    <property type="entry name" value="NagB/RpiA_transferase-like"/>
</dbReference>
<dbReference type="SUPFAM" id="SSF100950">
    <property type="entry name" value="NagB/RpiA/CoA transferase-like"/>
    <property type="match status" value="1"/>
</dbReference>
<dbReference type="InterPro" id="IPR001034">
    <property type="entry name" value="DeoR_HTH"/>
</dbReference>
<protein>
    <submittedName>
        <fullName evidence="5">DeoR/GlpR transcriptional regulator</fullName>
    </submittedName>
</protein>
<keyword evidence="1" id="KW-0805">Transcription regulation</keyword>
<dbReference type="OrthoDB" id="9798651at2"/>
<dbReference type="Pfam" id="PF08220">
    <property type="entry name" value="HTH_DeoR"/>
    <property type="match status" value="1"/>
</dbReference>
<evidence type="ECO:0000313" key="6">
    <source>
        <dbReference type="Proteomes" id="UP000272464"/>
    </source>
</evidence>
<name>A0A433XH60_9BACL</name>